<dbReference type="Gene3D" id="3.40.50.150">
    <property type="entry name" value="Vaccinia Virus protein VP39"/>
    <property type="match status" value="1"/>
</dbReference>
<reference evidence="1" key="1">
    <citation type="submission" date="2023-06" db="EMBL/GenBank/DDBJ databases">
        <title>Survivors Of The Sea: Transcriptome response of Skeletonema marinoi to long-term dormancy.</title>
        <authorList>
            <person name="Pinder M.I.M."/>
            <person name="Kourtchenko O."/>
            <person name="Robertson E.K."/>
            <person name="Larsson T."/>
            <person name="Maumus F."/>
            <person name="Osuna-Cruz C.M."/>
            <person name="Vancaester E."/>
            <person name="Stenow R."/>
            <person name="Vandepoele K."/>
            <person name="Ploug H."/>
            <person name="Bruchert V."/>
            <person name="Godhe A."/>
            <person name="Topel M."/>
        </authorList>
    </citation>
    <scope>NUCLEOTIDE SEQUENCE</scope>
    <source>
        <strain evidence="1">R05AC</strain>
    </source>
</reference>
<dbReference type="EMBL" id="JATAAI010000003">
    <property type="protein sequence ID" value="KAK1747069.1"/>
    <property type="molecule type" value="Genomic_DNA"/>
</dbReference>
<dbReference type="SUPFAM" id="SSF53335">
    <property type="entry name" value="S-adenosyl-L-methionine-dependent methyltransferases"/>
    <property type="match status" value="1"/>
</dbReference>
<evidence type="ECO:0008006" key="3">
    <source>
        <dbReference type="Google" id="ProtNLM"/>
    </source>
</evidence>
<dbReference type="Proteomes" id="UP001224775">
    <property type="component" value="Unassembled WGS sequence"/>
</dbReference>
<keyword evidence="2" id="KW-1185">Reference proteome</keyword>
<gene>
    <name evidence="1" type="ORF">QTG54_002413</name>
</gene>
<organism evidence="1 2">
    <name type="scientific">Skeletonema marinoi</name>
    <dbReference type="NCBI Taxonomy" id="267567"/>
    <lineage>
        <taxon>Eukaryota</taxon>
        <taxon>Sar</taxon>
        <taxon>Stramenopiles</taxon>
        <taxon>Ochrophyta</taxon>
        <taxon>Bacillariophyta</taxon>
        <taxon>Coscinodiscophyceae</taxon>
        <taxon>Thalassiosirophycidae</taxon>
        <taxon>Thalassiosirales</taxon>
        <taxon>Skeletonemataceae</taxon>
        <taxon>Skeletonema</taxon>
        <taxon>Skeletonema marinoi-dohrnii complex</taxon>
    </lineage>
</organism>
<evidence type="ECO:0000313" key="2">
    <source>
        <dbReference type="Proteomes" id="UP001224775"/>
    </source>
</evidence>
<sequence length="337" mass="37228">MMHNIMTATPTYAHHCRRAVGLSIALLSLVIFSSYAFVQPQHKYHRTQTSSLCMSYTTHQIHQATLANKDDIIDRPTAQQLVTNMLCPPNEERSRTNAGVEAFGQDTHAKVITKDDPRNEYTYGEFPFDSFDLLVDLAAGYVDETITQEEAGGKRKKMIDVGSGSGRLAFYAGLTRSDWDVTGIEIGHQLHSLAVGSLQRGISEDLFQPIDDNNTSGEEAQISFYNGNVLPGIDPYFQNTLCDNDTVQSILSEANLLFAYSTVFETDSLQSFNPALGAMVLSSKWSQTLASTCQNGVVAVTTDRILNPDHGWKLLDRMDVDNPSVWGSVGYISVLQK</sequence>
<comment type="caution">
    <text evidence="1">The sequence shown here is derived from an EMBL/GenBank/DDBJ whole genome shotgun (WGS) entry which is preliminary data.</text>
</comment>
<protein>
    <recommendedName>
        <fullName evidence="3">DOT1 domain-containing protein</fullName>
    </recommendedName>
</protein>
<evidence type="ECO:0000313" key="1">
    <source>
        <dbReference type="EMBL" id="KAK1747069.1"/>
    </source>
</evidence>
<dbReference type="InterPro" id="IPR029063">
    <property type="entry name" value="SAM-dependent_MTases_sf"/>
</dbReference>
<accession>A0AAD8YI99</accession>
<dbReference type="AlphaFoldDB" id="A0AAD8YI99"/>
<proteinExistence type="predicted"/>
<name>A0AAD8YI99_9STRA</name>